<dbReference type="Proteomes" id="UP001054889">
    <property type="component" value="Unassembled WGS sequence"/>
</dbReference>
<proteinExistence type="inferred from homology"/>
<keyword evidence="3" id="KW-0012">Acyltransferase</keyword>
<reference evidence="4" key="1">
    <citation type="journal article" date="2018" name="DNA Res.">
        <title>Multiple hybrid de novo genome assembly of finger millet, an orphan allotetraploid crop.</title>
        <authorList>
            <person name="Hatakeyama M."/>
            <person name="Aluri S."/>
            <person name="Balachadran M.T."/>
            <person name="Sivarajan S.R."/>
            <person name="Patrignani A."/>
            <person name="Gruter S."/>
            <person name="Poveda L."/>
            <person name="Shimizu-Inatsugi R."/>
            <person name="Baeten J."/>
            <person name="Francoijs K.J."/>
            <person name="Nataraja K.N."/>
            <person name="Reddy Y.A.N."/>
            <person name="Phadnis S."/>
            <person name="Ravikumar R.L."/>
            <person name="Schlapbach R."/>
            <person name="Sreeman S.M."/>
            <person name="Shimizu K.K."/>
        </authorList>
    </citation>
    <scope>NUCLEOTIDE SEQUENCE</scope>
</reference>
<organism evidence="4 5">
    <name type="scientific">Eleusine coracana subsp. coracana</name>
    <dbReference type="NCBI Taxonomy" id="191504"/>
    <lineage>
        <taxon>Eukaryota</taxon>
        <taxon>Viridiplantae</taxon>
        <taxon>Streptophyta</taxon>
        <taxon>Embryophyta</taxon>
        <taxon>Tracheophyta</taxon>
        <taxon>Spermatophyta</taxon>
        <taxon>Magnoliopsida</taxon>
        <taxon>Liliopsida</taxon>
        <taxon>Poales</taxon>
        <taxon>Poaceae</taxon>
        <taxon>PACMAD clade</taxon>
        <taxon>Chloridoideae</taxon>
        <taxon>Cynodonteae</taxon>
        <taxon>Eleusininae</taxon>
        <taxon>Eleusine</taxon>
    </lineage>
</organism>
<gene>
    <name evidence="4" type="primary">ga07157</name>
    <name evidence="4" type="ORF">PR202_ga07157</name>
</gene>
<evidence type="ECO:0000256" key="1">
    <source>
        <dbReference type="ARBA" id="ARBA00009861"/>
    </source>
</evidence>
<accession>A0AAV5BWR3</accession>
<dbReference type="Pfam" id="PF02458">
    <property type="entry name" value="Transferase"/>
    <property type="match status" value="1"/>
</dbReference>
<dbReference type="InterPro" id="IPR050317">
    <property type="entry name" value="Plant_Fungal_Acyltransferase"/>
</dbReference>
<evidence type="ECO:0000256" key="2">
    <source>
        <dbReference type="ARBA" id="ARBA00022679"/>
    </source>
</evidence>
<evidence type="ECO:0000313" key="5">
    <source>
        <dbReference type="Proteomes" id="UP001054889"/>
    </source>
</evidence>
<dbReference type="InterPro" id="IPR023213">
    <property type="entry name" value="CAT-like_dom_sf"/>
</dbReference>
<dbReference type="Gene3D" id="3.30.559.10">
    <property type="entry name" value="Chloramphenicol acetyltransferase-like domain"/>
    <property type="match status" value="2"/>
</dbReference>
<dbReference type="AlphaFoldDB" id="A0AAV5BWR3"/>
<reference evidence="4" key="2">
    <citation type="submission" date="2021-12" db="EMBL/GenBank/DDBJ databases">
        <title>Resequencing data analysis of finger millet.</title>
        <authorList>
            <person name="Hatakeyama M."/>
            <person name="Aluri S."/>
            <person name="Balachadran M.T."/>
            <person name="Sivarajan S.R."/>
            <person name="Poveda L."/>
            <person name="Shimizu-Inatsugi R."/>
            <person name="Schlapbach R."/>
            <person name="Sreeman S.M."/>
            <person name="Shimizu K.K."/>
        </authorList>
    </citation>
    <scope>NUCLEOTIDE SEQUENCE</scope>
</reference>
<dbReference type="PANTHER" id="PTHR31642:SF16">
    <property type="entry name" value="OS08G0543400 PROTEIN"/>
    <property type="match status" value="1"/>
</dbReference>
<dbReference type="EMBL" id="BQKI01000003">
    <property type="protein sequence ID" value="GJM90839.1"/>
    <property type="molecule type" value="Genomic_DNA"/>
</dbReference>
<dbReference type="PANTHER" id="PTHR31642">
    <property type="entry name" value="TRICHOTHECENE 3-O-ACETYLTRANSFERASE"/>
    <property type="match status" value="1"/>
</dbReference>
<name>A0AAV5BWR3_ELECO</name>
<dbReference type="GO" id="GO:0016747">
    <property type="term" value="F:acyltransferase activity, transferring groups other than amino-acyl groups"/>
    <property type="evidence" value="ECO:0007669"/>
    <property type="project" value="TreeGrafter"/>
</dbReference>
<comment type="caution">
    <text evidence="4">The sequence shown here is derived from an EMBL/GenBank/DDBJ whole genome shotgun (WGS) entry which is preliminary data.</text>
</comment>
<comment type="similarity">
    <text evidence="1">Belongs to the plant acyltransferase family.</text>
</comment>
<evidence type="ECO:0000313" key="4">
    <source>
        <dbReference type="EMBL" id="GJM90839.1"/>
    </source>
</evidence>
<evidence type="ECO:0000256" key="3">
    <source>
        <dbReference type="ARBA" id="ARBA00023315"/>
    </source>
</evidence>
<keyword evidence="2" id="KW-0808">Transferase</keyword>
<sequence>MDSEIQVVESCFVAPSKISRRKSLWLSPLDLLLTNRGHTPTVYFYHPGDGAADFFDVAKLKAAMARALVDFYPLAGRLNTDDNGRPEISCNGEGALFVVARSNLSVNDFNDMKPSPELRRLFVPRIEPSTLVLAIQVFNVVCEQVTFLKCGGVALGTALHHFSIDAKSASLFFNTWAAFCRDGDSADVEAPCHNRALLRARSPPVVNPEHRSIICPTPRFTEPSGSMTSEFFSLSKEQLGALKKLCGGASTFCAVSALVWQSTLIARRLAPETETRVMFPVNVRRMMKPPLPDSYFGNAVIFLVSTSTVRDITSEPLYSTAKRIGGIISRVDDGLVRSAVDCLALAEKDNQTLKATGSVPDTDLVMVSWLGMPLFDIDFGWGKPQVMSRAESVRGGFVYLMNGKPEDDDGRCAVRVLTCMETANIKEFERLLYAQL</sequence>
<keyword evidence="5" id="KW-1185">Reference proteome</keyword>
<dbReference type="SUPFAM" id="SSF52777">
    <property type="entry name" value="CoA-dependent acyltransferases"/>
    <property type="match status" value="1"/>
</dbReference>
<protein>
    <submittedName>
        <fullName evidence="4">Uncharacterized protein</fullName>
    </submittedName>
</protein>